<evidence type="ECO:0000256" key="2">
    <source>
        <dbReference type="ARBA" id="ARBA00008835"/>
    </source>
</evidence>
<dbReference type="GO" id="GO:0005886">
    <property type="term" value="C:plasma membrane"/>
    <property type="evidence" value="ECO:0007669"/>
    <property type="project" value="UniProtKB-SubCell"/>
</dbReference>
<keyword evidence="9" id="KW-0969">Cilium</keyword>
<feature type="transmembrane region" description="Helical" evidence="7">
    <location>
        <begin position="109"/>
        <end position="132"/>
    </location>
</feature>
<dbReference type="AlphaFoldDB" id="A0A059ECP5"/>
<dbReference type="PATRIC" id="fig|1280948.3.peg.534"/>
<comment type="similarity">
    <text evidence="2">Belongs to the FHIPEP (flagella/HR/invasion proteins export pore) family.</text>
</comment>
<dbReference type="OrthoDB" id="9759185at2"/>
<feature type="transmembrane region" description="Helical" evidence="7">
    <location>
        <begin position="12"/>
        <end position="32"/>
    </location>
</feature>
<evidence type="ECO:0000256" key="5">
    <source>
        <dbReference type="ARBA" id="ARBA00022989"/>
    </source>
</evidence>
<reference evidence="8 11" key="2">
    <citation type="journal article" date="2018" name="Nat. Biotechnol.">
        <title>A standardized bacterial taxonomy based on genome phylogeny substantially revises the tree of life.</title>
        <authorList>
            <person name="Parks D.H."/>
            <person name="Chuvochina M."/>
            <person name="Waite D.W."/>
            <person name="Rinke C."/>
            <person name="Skarshewski A."/>
            <person name="Chaumeil P.A."/>
            <person name="Hugenholtz P."/>
        </authorList>
    </citation>
    <scope>NUCLEOTIDE SEQUENCE [LARGE SCALE GENOMIC DNA]</scope>
    <source>
        <strain evidence="8">UBA8557</strain>
    </source>
</reference>
<dbReference type="Pfam" id="PF00771">
    <property type="entry name" value="FHIPEP"/>
    <property type="match status" value="1"/>
</dbReference>
<dbReference type="EMBL" id="AWFH01000001">
    <property type="protein sequence ID" value="KCZ65312.1"/>
    <property type="molecule type" value="Genomic_DNA"/>
</dbReference>
<organism evidence="9 10">
    <name type="scientific">Hyphomonas atlantica</name>
    <dbReference type="NCBI Taxonomy" id="1280948"/>
    <lineage>
        <taxon>Bacteria</taxon>
        <taxon>Pseudomonadati</taxon>
        <taxon>Pseudomonadota</taxon>
        <taxon>Alphaproteobacteria</taxon>
        <taxon>Hyphomonadales</taxon>
        <taxon>Hyphomonadaceae</taxon>
        <taxon>Hyphomonas</taxon>
    </lineage>
</organism>
<dbReference type="InterPro" id="IPR042196">
    <property type="entry name" value="FHIPEP_4"/>
</dbReference>
<reference evidence="9 10" key="1">
    <citation type="journal article" date="2014" name="Antonie Van Leeuwenhoek">
        <title>Hyphomonas beringensis sp. nov. and Hyphomonas chukchiensis sp. nov., isolated from surface seawater of the Bering Sea and Chukchi Sea.</title>
        <authorList>
            <person name="Li C."/>
            <person name="Lai Q."/>
            <person name="Li G."/>
            <person name="Dong C."/>
            <person name="Wang J."/>
            <person name="Liao Y."/>
            <person name="Shao Z."/>
        </authorList>
    </citation>
    <scope>NUCLEOTIDE SEQUENCE [LARGE SCALE GENOMIC DNA]</scope>
    <source>
        <strain evidence="9 10">22II1-22F38</strain>
    </source>
</reference>
<evidence type="ECO:0000313" key="10">
    <source>
        <dbReference type="Proteomes" id="UP000024547"/>
    </source>
</evidence>
<dbReference type="Proteomes" id="UP000259173">
    <property type="component" value="Unassembled WGS sequence"/>
</dbReference>
<gene>
    <name evidence="8" type="ORF">DCG65_04920</name>
    <name evidence="9" type="ORF">HY36_02700</name>
</gene>
<dbReference type="InterPro" id="IPR025505">
    <property type="entry name" value="FHIPEP_CS"/>
</dbReference>
<dbReference type="Gene3D" id="3.40.30.60">
    <property type="entry name" value="FHIPEP family, domain 1"/>
    <property type="match status" value="1"/>
</dbReference>
<evidence type="ECO:0000256" key="1">
    <source>
        <dbReference type="ARBA" id="ARBA00004651"/>
    </source>
</evidence>
<dbReference type="Gene3D" id="1.10.8.540">
    <property type="entry name" value="FHIPEP family, domain 3"/>
    <property type="match status" value="1"/>
</dbReference>
<evidence type="ECO:0000313" key="11">
    <source>
        <dbReference type="Proteomes" id="UP000259173"/>
    </source>
</evidence>
<feature type="transmembrane region" description="Helical" evidence="7">
    <location>
        <begin position="202"/>
        <end position="223"/>
    </location>
</feature>
<dbReference type="InterPro" id="IPR001712">
    <property type="entry name" value="T3SS_FHIPEP"/>
</dbReference>
<dbReference type="PANTHER" id="PTHR30161:SF1">
    <property type="entry name" value="FLAGELLAR BIOSYNTHESIS PROTEIN FLHA-RELATED"/>
    <property type="match status" value="1"/>
</dbReference>
<evidence type="ECO:0000256" key="6">
    <source>
        <dbReference type="ARBA" id="ARBA00023136"/>
    </source>
</evidence>
<evidence type="ECO:0000256" key="7">
    <source>
        <dbReference type="SAM" id="Phobius"/>
    </source>
</evidence>
<dbReference type="InterPro" id="IPR042193">
    <property type="entry name" value="FHIPEP_3"/>
</dbReference>
<dbReference type="InterPro" id="IPR042194">
    <property type="entry name" value="FHIPEP_1"/>
</dbReference>
<feature type="transmembrane region" description="Helical" evidence="7">
    <location>
        <begin position="302"/>
        <end position="319"/>
    </location>
</feature>
<dbReference type="PROSITE" id="PS00994">
    <property type="entry name" value="FHIPEP"/>
    <property type="match status" value="1"/>
</dbReference>
<keyword evidence="10" id="KW-1185">Reference proteome</keyword>
<feature type="transmembrane region" description="Helical" evidence="7">
    <location>
        <begin position="38"/>
        <end position="57"/>
    </location>
</feature>
<proteinExistence type="inferred from homology"/>
<dbReference type="GO" id="GO:0009306">
    <property type="term" value="P:protein secretion"/>
    <property type="evidence" value="ECO:0007669"/>
    <property type="project" value="InterPro"/>
</dbReference>
<sequence>MPTSRFFDLSKPTAVIAIGLMMVILVMVLPVPAWVMDIGLTASFAFAILIFTTSIFIEKPLDFSSFPSVLLASLVLRLALNVSSTKLIISEGHTGTNAAGGVIEGFAMFIMGGNLFVGLVVFAVLVIVNFMVITKGAGRMAEVGARFALDAMPGKQMAIDSDLAVGAISHEEARNRRQKEQEEASFLGSLDGASKFVKGDAIAGLLITALNLVAGIGFGIVAHGLSFTQALSNYSILTVGDGLVSQIPAVIVSVSAALLLAKGREDGAIDLALGAQLGGNATSLMIVAGILGAFALFPGLPFIPFMLAAAAFATASFYIRSREREKAAQAEAEEVEAPQTSLVIGDSIHSDEIHLEVAPDLVGMVLQGAGGFESRIDKIRRYIAEEYGFVLPSIRMTDNPTLSKNEYRIRIQGVRVDSGLVRPGSLLALMEDSQLPHLQGEKVKEPVYKAAARWLPSTKKQELAASGIPAIEPTEVLATHMLEVIQANFTLVFTRMVMLDTLDALTHISDTERAASNRRFLDEYIPGKVTPELLLSVLRLLLEERVSIRNLFLIVETIAEVKSQSSAPSRIVELVRQRLGFQIVDRLQDGQGRLPLLQLSTNWEQKFNEHEISREDGGSDIALPPEMFGELTAAVQAKLNEMAQKGVVASVATSSRRRRFLQTVLASKGVRNAVLAYEEIGSKSKPYIVGVV</sequence>
<accession>A0A059ECP5</accession>
<protein>
    <submittedName>
        <fullName evidence="9">Flagellar biosynthesis protein FlhA</fullName>
    </submittedName>
</protein>
<keyword evidence="3" id="KW-1003">Cell membrane</keyword>
<feature type="transmembrane region" description="Helical" evidence="7">
    <location>
        <begin position="243"/>
        <end position="261"/>
    </location>
</feature>
<dbReference type="Gene3D" id="3.40.50.12790">
    <property type="entry name" value="FHIPEP family, domain 4"/>
    <property type="match status" value="1"/>
</dbReference>
<keyword evidence="4 7" id="KW-0812">Transmembrane</keyword>
<dbReference type="PIRSF" id="PIRSF005419">
    <property type="entry name" value="FlhA"/>
    <property type="match status" value="1"/>
</dbReference>
<keyword evidence="9" id="KW-0282">Flagellum</keyword>
<keyword evidence="5 7" id="KW-1133">Transmembrane helix</keyword>
<dbReference type="RefSeq" id="WP_035547784.1">
    <property type="nucleotide sequence ID" value="NZ_AWFH01000001.1"/>
</dbReference>
<keyword evidence="9" id="KW-0966">Cell projection</keyword>
<dbReference type="PANTHER" id="PTHR30161">
    <property type="entry name" value="FLAGELLAR EXPORT PROTEIN, MEMBRANE FLHA SUBUNIT-RELATED"/>
    <property type="match status" value="1"/>
</dbReference>
<dbReference type="GO" id="GO:0044780">
    <property type="term" value="P:bacterial-type flagellum assembly"/>
    <property type="evidence" value="ECO:0007669"/>
    <property type="project" value="TreeGrafter"/>
</dbReference>
<comment type="caution">
    <text evidence="9">The sequence shown here is derived from an EMBL/GenBank/DDBJ whole genome shotgun (WGS) entry which is preliminary data.</text>
</comment>
<comment type="subcellular location">
    <subcellularLocation>
        <location evidence="1">Cell membrane</location>
        <topology evidence="1">Multi-pass membrane protein</topology>
    </subcellularLocation>
</comment>
<feature type="transmembrane region" description="Helical" evidence="7">
    <location>
        <begin position="273"/>
        <end position="296"/>
    </location>
</feature>
<dbReference type="EMBL" id="DMBR01000142">
    <property type="protein sequence ID" value="HAE93879.1"/>
    <property type="molecule type" value="Genomic_DNA"/>
</dbReference>
<evidence type="ECO:0000256" key="3">
    <source>
        <dbReference type="ARBA" id="ARBA00022475"/>
    </source>
</evidence>
<name>A0A059ECP5_9PROT</name>
<dbReference type="PRINTS" id="PR00949">
    <property type="entry name" value="TYPE3IMAPROT"/>
</dbReference>
<evidence type="ECO:0000256" key="4">
    <source>
        <dbReference type="ARBA" id="ARBA00022692"/>
    </source>
</evidence>
<evidence type="ECO:0000313" key="8">
    <source>
        <dbReference type="EMBL" id="HAE93879.1"/>
    </source>
</evidence>
<dbReference type="STRING" id="1280948.HY36_02700"/>
<dbReference type="Proteomes" id="UP000024547">
    <property type="component" value="Unassembled WGS sequence"/>
</dbReference>
<evidence type="ECO:0000313" key="9">
    <source>
        <dbReference type="EMBL" id="KCZ65312.1"/>
    </source>
</evidence>
<dbReference type="eggNOG" id="COG1298">
    <property type="taxonomic scope" value="Bacteria"/>
</dbReference>
<keyword evidence="6 7" id="KW-0472">Membrane</keyword>